<proteinExistence type="inferred from homology"/>
<organism evidence="2 3">
    <name type="scientific">Miscanthus lutarioriparius</name>
    <dbReference type="NCBI Taxonomy" id="422564"/>
    <lineage>
        <taxon>Eukaryota</taxon>
        <taxon>Viridiplantae</taxon>
        <taxon>Streptophyta</taxon>
        <taxon>Embryophyta</taxon>
        <taxon>Tracheophyta</taxon>
        <taxon>Spermatophyta</taxon>
        <taxon>Magnoliopsida</taxon>
        <taxon>Liliopsida</taxon>
        <taxon>Poales</taxon>
        <taxon>Poaceae</taxon>
        <taxon>PACMAD clade</taxon>
        <taxon>Panicoideae</taxon>
        <taxon>Andropogonodae</taxon>
        <taxon>Andropogoneae</taxon>
        <taxon>Saccharinae</taxon>
        <taxon>Miscanthus</taxon>
    </lineage>
</organism>
<keyword evidence="3" id="KW-1185">Reference proteome</keyword>
<dbReference type="Proteomes" id="UP000604825">
    <property type="component" value="Unassembled WGS sequence"/>
</dbReference>
<dbReference type="AlphaFoldDB" id="A0A811NSU9"/>
<sequence>MAGDGRAPTPTGLRVVMFPFPFGRHITQMLQLGELLLARGLGVTVLHTAFNAPDPTCHPELTFVSIRESLPADVVACPDMVEQMMALNAACEAPFQAALAEQLARGGHQALQGPGEVAYVVVDGQWYKMLGVATRVAVPALALRADGAATFLSMLATPRLVADGYLPIKGTSFFSFPSPCVEGTL</sequence>
<reference evidence="2" key="1">
    <citation type="submission" date="2020-10" db="EMBL/GenBank/DDBJ databases">
        <authorList>
            <person name="Han B."/>
            <person name="Lu T."/>
            <person name="Zhao Q."/>
            <person name="Huang X."/>
            <person name="Zhao Y."/>
        </authorList>
    </citation>
    <scope>NUCLEOTIDE SEQUENCE</scope>
</reference>
<evidence type="ECO:0000256" key="1">
    <source>
        <dbReference type="ARBA" id="ARBA00009995"/>
    </source>
</evidence>
<evidence type="ECO:0000313" key="3">
    <source>
        <dbReference type="Proteomes" id="UP000604825"/>
    </source>
</evidence>
<comment type="caution">
    <text evidence="2">The sequence shown here is derived from an EMBL/GenBank/DDBJ whole genome shotgun (WGS) entry which is preliminary data.</text>
</comment>
<dbReference type="Gene3D" id="3.40.50.2000">
    <property type="entry name" value="Glycogen Phosphorylase B"/>
    <property type="match status" value="1"/>
</dbReference>
<dbReference type="PANTHER" id="PTHR11926:SF1358">
    <property type="entry name" value="UDP-GLUCOSYLTRANSFERASE"/>
    <property type="match status" value="1"/>
</dbReference>
<accession>A0A811NSU9</accession>
<name>A0A811NSU9_9POAL</name>
<evidence type="ECO:0000313" key="2">
    <source>
        <dbReference type="EMBL" id="CAD6226252.1"/>
    </source>
</evidence>
<dbReference type="PANTHER" id="PTHR11926">
    <property type="entry name" value="GLUCOSYL/GLUCURONOSYL TRANSFERASES"/>
    <property type="match status" value="1"/>
</dbReference>
<gene>
    <name evidence="2" type="ORF">NCGR_LOCUS18124</name>
</gene>
<dbReference type="SUPFAM" id="SSF53756">
    <property type="entry name" value="UDP-Glycosyltransferase/glycogen phosphorylase"/>
    <property type="match status" value="1"/>
</dbReference>
<dbReference type="GO" id="GO:0080043">
    <property type="term" value="F:quercetin 3-O-glucosyltransferase activity"/>
    <property type="evidence" value="ECO:0007669"/>
    <property type="project" value="TreeGrafter"/>
</dbReference>
<dbReference type="OrthoDB" id="688266at2759"/>
<protein>
    <submittedName>
        <fullName evidence="2">Uncharacterized protein</fullName>
    </submittedName>
</protein>
<dbReference type="EMBL" id="CAJGYO010000004">
    <property type="protein sequence ID" value="CAD6226252.1"/>
    <property type="molecule type" value="Genomic_DNA"/>
</dbReference>
<dbReference type="GO" id="GO:0080044">
    <property type="term" value="F:quercetin 7-O-glucosyltransferase activity"/>
    <property type="evidence" value="ECO:0007669"/>
    <property type="project" value="TreeGrafter"/>
</dbReference>
<comment type="similarity">
    <text evidence="1">Belongs to the UDP-glycosyltransferase family.</text>
</comment>